<feature type="domain" description="YozE SAM-like" evidence="1">
    <location>
        <begin position="9"/>
        <end position="71"/>
    </location>
</feature>
<sequence length="74" mass="8481">MPGTPIPWTFKTWIANFKGVNLPIGDLADDIMSDPDFPEVDSFNAIHDYLYEKASHPNVMETFILAWNFYQASK</sequence>
<dbReference type="PATRIC" id="fig|1308866.3.peg.1883"/>
<evidence type="ECO:0000313" key="2">
    <source>
        <dbReference type="EMBL" id="ENH96685.1"/>
    </source>
</evidence>
<protein>
    <recommendedName>
        <fullName evidence="1">YozE SAM-like domain-containing protein</fullName>
    </recommendedName>
</protein>
<reference evidence="2 3" key="1">
    <citation type="submission" date="2013-03" db="EMBL/GenBank/DDBJ databases">
        <title>Draft genome sequence of Gracibacillus halophilus YIM-C55.5, a moderately halophilic and thermophilic organism from the Xiaochaidamu salt lake.</title>
        <authorList>
            <person name="Sugumar T."/>
            <person name="Polireddy D.R."/>
            <person name="Antony A."/>
            <person name="Madhava Y.R."/>
            <person name="Sivakumar N."/>
        </authorList>
    </citation>
    <scope>NUCLEOTIDE SEQUENCE [LARGE SCALE GENOMIC DNA]</scope>
    <source>
        <strain evidence="2 3">YIM-C55.5</strain>
    </source>
</reference>
<dbReference type="OrthoDB" id="2300711at2"/>
<dbReference type="Pfam" id="PF06855">
    <property type="entry name" value="YozE_SAM_like"/>
    <property type="match status" value="1"/>
</dbReference>
<name>N4WQF2_9BACI</name>
<evidence type="ECO:0000313" key="3">
    <source>
        <dbReference type="Proteomes" id="UP000012283"/>
    </source>
</evidence>
<dbReference type="Proteomes" id="UP000012283">
    <property type="component" value="Unassembled WGS sequence"/>
</dbReference>
<gene>
    <name evidence="2" type="ORF">J416_09314</name>
</gene>
<dbReference type="InterPro" id="IPR036806">
    <property type="entry name" value="YozE_SAM-like_sf"/>
</dbReference>
<accession>N4WQF2</accession>
<dbReference type="STRING" id="1308866.J416_09314"/>
<dbReference type="SUPFAM" id="SSF140652">
    <property type="entry name" value="YozE-like"/>
    <property type="match status" value="1"/>
</dbReference>
<dbReference type="RefSeq" id="WP_003468927.1">
    <property type="nucleotide sequence ID" value="NZ_APML01000033.1"/>
</dbReference>
<dbReference type="EMBL" id="APML01000033">
    <property type="protein sequence ID" value="ENH96685.1"/>
    <property type="molecule type" value="Genomic_DNA"/>
</dbReference>
<dbReference type="Gene3D" id="1.10.150.260">
    <property type="entry name" value="YozE SAM-like"/>
    <property type="match status" value="1"/>
</dbReference>
<proteinExistence type="predicted"/>
<dbReference type="AlphaFoldDB" id="N4WQF2"/>
<evidence type="ECO:0000259" key="1">
    <source>
        <dbReference type="Pfam" id="PF06855"/>
    </source>
</evidence>
<dbReference type="InterPro" id="IPR023089">
    <property type="entry name" value="YozE_SAM-like"/>
</dbReference>
<comment type="caution">
    <text evidence="2">The sequence shown here is derived from an EMBL/GenBank/DDBJ whole genome shotgun (WGS) entry which is preliminary data.</text>
</comment>
<organism evidence="2 3">
    <name type="scientific">Gracilibacillus halophilus YIM-C55.5</name>
    <dbReference type="NCBI Taxonomy" id="1308866"/>
    <lineage>
        <taxon>Bacteria</taxon>
        <taxon>Bacillati</taxon>
        <taxon>Bacillota</taxon>
        <taxon>Bacilli</taxon>
        <taxon>Bacillales</taxon>
        <taxon>Bacillaceae</taxon>
        <taxon>Gracilibacillus</taxon>
    </lineage>
</organism>
<keyword evidence="3" id="KW-1185">Reference proteome</keyword>